<keyword evidence="2" id="KW-0472">Membrane</keyword>
<dbReference type="Proteomes" id="UP001501594">
    <property type="component" value="Unassembled WGS sequence"/>
</dbReference>
<proteinExistence type="predicted"/>
<comment type="caution">
    <text evidence="3">The sequence shown here is derived from an EMBL/GenBank/DDBJ whole genome shotgun (WGS) entry which is preliminary data.</text>
</comment>
<feature type="transmembrane region" description="Helical" evidence="2">
    <location>
        <begin position="80"/>
        <end position="101"/>
    </location>
</feature>
<organism evidence="3 4">
    <name type="scientific">Frondihabitans peucedani</name>
    <dbReference type="NCBI Taxonomy" id="598626"/>
    <lineage>
        <taxon>Bacteria</taxon>
        <taxon>Bacillati</taxon>
        <taxon>Actinomycetota</taxon>
        <taxon>Actinomycetes</taxon>
        <taxon>Micrococcales</taxon>
        <taxon>Microbacteriaceae</taxon>
        <taxon>Frondihabitans</taxon>
    </lineage>
</organism>
<keyword evidence="4" id="KW-1185">Reference proteome</keyword>
<evidence type="ECO:0000313" key="4">
    <source>
        <dbReference type="Proteomes" id="UP001501594"/>
    </source>
</evidence>
<gene>
    <name evidence="3" type="ORF">GCM10022256_34350</name>
</gene>
<feature type="transmembrane region" description="Helical" evidence="2">
    <location>
        <begin position="39"/>
        <end position="60"/>
    </location>
</feature>
<accession>A0ABP8E6I9</accession>
<evidence type="ECO:0008006" key="5">
    <source>
        <dbReference type="Google" id="ProtNLM"/>
    </source>
</evidence>
<name>A0ABP8E6I9_9MICO</name>
<sequence>MGRPKHTGTRPSGAHYAGDVADKTGAGDERTRIDRIGRALGLAAVSVAVLGVVCVLLEVFGSVSGASNSKSGIWPTVNLLPLLAFPVAVLLILAFLVINIIRLTRQNRGGTR</sequence>
<evidence type="ECO:0000256" key="1">
    <source>
        <dbReference type="SAM" id="MobiDB-lite"/>
    </source>
</evidence>
<dbReference type="EMBL" id="BAABAU010000007">
    <property type="protein sequence ID" value="GAA4267823.1"/>
    <property type="molecule type" value="Genomic_DNA"/>
</dbReference>
<evidence type="ECO:0000313" key="3">
    <source>
        <dbReference type="EMBL" id="GAA4267823.1"/>
    </source>
</evidence>
<evidence type="ECO:0000256" key="2">
    <source>
        <dbReference type="SAM" id="Phobius"/>
    </source>
</evidence>
<keyword evidence="2" id="KW-0812">Transmembrane</keyword>
<keyword evidence="2" id="KW-1133">Transmembrane helix</keyword>
<feature type="region of interest" description="Disordered" evidence="1">
    <location>
        <begin position="1"/>
        <end position="25"/>
    </location>
</feature>
<protein>
    <recommendedName>
        <fullName evidence="5">Multidrug ABC transporter ATPase</fullName>
    </recommendedName>
</protein>
<reference evidence="4" key="1">
    <citation type="journal article" date="2019" name="Int. J. Syst. Evol. Microbiol.">
        <title>The Global Catalogue of Microorganisms (GCM) 10K type strain sequencing project: providing services to taxonomists for standard genome sequencing and annotation.</title>
        <authorList>
            <consortium name="The Broad Institute Genomics Platform"/>
            <consortium name="The Broad Institute Genome Sequencing Center for Infectious Disease"/>
            <person name="Wu L."/>
            <person name="Ma J."/>
        </authorList>
    </citation>
    <scope>NUCLEOTIDE SEQUENCE [LARGE SCALE GENOMIC DNA]</scope>
    <source>
        <strain evidence="4">JCM 17442</strain>
    </source>
</reference>